<dbReference type="GO" id="GO:0005085">
    <property type="term" value="F:guanyl-nucleotide exchange factor activity"/>
    <property type="evidence" value="ECO:0007669"/>
    <property type="project" value="TreeGrafter"/>
</dbReference>
<keyword evidence="1" id="KW-0344">Guanine-nucleotide releasing factor</keyword>
<dbReference type="Pfam" id="PF25390">
    <property type="entry name" value="WD40_RLD"/>
    <property type="match status" value="1"/>
</dbReference>
<keyword evidence="4" id="KW-0732">Signal</keyword>
<dbReference type="PANTHER" id="PTHR45982:SF1">
    <property type="entry name" value="REGULATOR OF CHROMOSOME CONDENSATION"/>
    <property type="match status" value="1"/>
</dbReference>
<dbReference type="InterPro" id="IPR051553">
    <property type="entry name" value="Ran_GTPase-activating"/>
</dbReference>
<evidence type="ECO:0000256" key="4">
    <source>
        <dbReference type="SAM" id="SignalP"/>
    </source>
</evidence>
<evidence type="ECO:0000313" key="6">
    <source>
        <dbReference type="EMBL" id="KAK3280499.1"/>
    </source>
</evidence>
<evidence type="ECO:0000259" key="5">
    <source>
        <dbReference type="Pfam" id="PF25390"/>
    </source>
</evidence>
<feature type="repeat" description="RCC1" evidence="3">
    <location>
        <begin position="90"/>
        <end position="145"/>
    </location>
</feature>
<dbReference type="PROSITE" id="PS50012">
    <property type="entry name" value="RCC1_3"/>
    <property type="match status" value="5"/>
</dbReference>
<feature type="repeat" description="RCC1" evidence="3">
    <location>
        <begin position="198"/>
        <end position="250"/>
    </location>
</feature>
<evidence type="ECO:0000313" key="7">
    <source>
        <dbReference type="Proteomes" id="UP001190700"/>
    </source>
</evidence>
<protein>
    <recommendedName>
        <fullName evidence="5">RCC1-like domain-containing protein</fullName>
    </recommendedName>
</protein>
<feature type="repeat" description="RCC1" evidence="3">
    <location>
        <begin position="251"/>
        <end position="299"/>
    </location>
</feature>
<dbReference type="Proteomes" id="UP001190700">
    <property type="component" value="Unassembled WGS sequence"/>
</dbReference>
<organism evidence="6 7">
    <name type="scientific">Cymbomonas tetramitiformis</name>
    <dbReference type="NCBI Taxonomy" id="36881"/>
    <lineage>
        <taxon>Eukaryota</taxon>
        <taxon>Viridiplantae</taxon>
        <taxon>Chlorophyta</taxon>
        <taxon>Pyramimonadophyceae</taxon>
        <taxon>Pyramimonadales</taxon>
        <taxon>Pyramimonadaceae</taxon>
        <taxon>Cymbomonas</taxon>
    </lineage>
</organism>
<feature type="signal peptide" evidence="4">
    <location>
        <begin position="1"/>
        <end position="22"/>
    </location>
</feature>
<dbReference type="PANTHER" id="PTHR45982">
    <property type="entry name" value="REGULATOR OF CHROMOSOME CONDENSATION"/>
    <property type="match status" value="1"/>
</dbReference>
<evidence type="ECO:0000256" key="2">
    <source>
        <dbReference type="ARBA" id="ARBA00022737"/>
    </source>
</evidence>
<keyword evidence="2" id="KW-0677">Repeat</keyword>
<dbReference type="InterPro" id="IPR009091">
    <property type="entry name" value="RCC1/BLIP-II"/>
</dbReference>
<dbReference type="PROSITE" id="PS00626">
    <property type="entry name" value="RCC1_2"/>
    <property type="match status" value="1"/>
</dbReference>
<feature type="domain" description="RCC1-like" evidence="5">
    <location>
        <begin position="37"/>
        <end position="396"/>
    </location>
</feature>
<proteinExistence type="predicted"/>
<feature type="repeat" description="RCC1" evidence="3">
    <location>
        <begin position="146"/>
        <end position="197"/>
    </location>
</feature>
<dbReference type="AlphaFoldDB" id="A0AAE0GLM2"/>
<evidence type="ECO:0000256" key="1">
    <source>
        <dbReference type="ARBA" id="ARBA00022658"/>
    </source>
</evidence>
<feature type="repeat" description="RCC1" evidence="3">
    <location>
        <begin position="352"/>
        <end position="401"/>
    </location>
</feature>
<feature type="chain" id="PRO_5041928676" description="RCC1-like domain-containing protein" evidence="4">
    <location>
        <begin position="23"/>
        <end position="403"/>
    </location>
</feature>
<dbReference type="InterPro" id="IPR000408">
    <property type="entry name" value="Reg_chr_condens"/>
</dbReference>
<sequence>MPCSIWWLTAVCFAISLTAARAAHTATVENVQFPFAVYAVGNNKHGGLGNGVWDSGSETHTTTLEAVLIEHTVVRISSGWFHTLFTTAEGYAYASGWGDYGQRGDGVGNGCSYCDDKHIPIAVLTDHVIVDVSAGHTFSLFLTADGIVYSVGSNNAGQLGNGDSNGGLQLTPGAVLITHTIAQIDAGNYFSLFLTTNGEAYACGDNYYGQLGGTNSVSLPVPVATSGFMTNNNVIAISAGAAHSLFITTLGTMHGCGCNTYGQLGTGSTSTYVATPVYITSAISQVAAGHHHSLAIGTDGTAYASGSNTYGELCDGSNTDILSLARIATLPDDSFVQVSANEIHSLFLTAKGTVYSCGRNHNGEIGDGTRTDRNTLFAVPTERPVIQVAAGGGMSFFIYGESL</sequence>
<accession>A0AAE0GLM2</accession>
<dbReference type="SUPFAM" id="SSF50985">
    <property type="entry name" value="RCC1/BLIP-II"/>
    <property type="match status" value="1"/>
</dbReference>
<name>A0AAE0GLM2_9CHLO</name>
<dbReference type="InterPro" id="IPR058923">
    <property type="entry name" value="RCC1-like_dom"/>
</dbReference>
<evidence type="ECO:0000256" key="3">
    <source>
        <dbReference type="PROSITE-ProRule" id="PRU00235"/>
    </source>
</evidence>
<keyword evidence="7" id="KW-1185">Reference proteome</keyword>
<gene>
    <name evidence="6" type="ORF">CYMTET_11659</name>
</gene>
<dbReference type="GO" id="GO:0005737">
    <property type="term" value="C:cytoplasm"/>
    <property type="evidence" value="ECO:0007669"/>
    <property type="project" value="TreeGrafter"/>
</dbReference>
<dbReference type="PRINTS" id="PR00633">
    <property type="entry name" value="RCCNDNSATION"/>
</dbReference>
<dbReference type="EMBL" id="LGRX02004373">
    <property type="protein sequence ID" value="KAK3280499.1"/>
    <property type="molecule type" value="Genomic_DNA"/>
</dbReference>
<dbReference type="Gene3D" id="2.130.10.30">
    <property type="entry name" value="Regulator of chromosome condensation 1/beta-lactamase-inhibitor protein II"/>
    <property type="match status" value="2"/>
</dbReference>
<comment type="caution">
    <text evidence="6">The sequence shown here is derived from an EMBL/GenBank/DDBJ whole genome shotgun (WGS) entry which is preliminary data.</text>
</comment>
<reference evidence="6 7" key="1">
    <citation type="journal article" date="2015" name="Genome Biol. Evol.">
        <title>Comparative Genomics of a Bacterivorous Green Alga Reveals Evolutionary Causalities and Consequences of Phago-Mixotrophic Mode of Nutrition.</title>
        <authorList>
            <person name="Burns J.A."/>
            <person name="Paasch A."/>
            <person name="Narechania A."/>
            <person name="Kim E."/>
        </authorList>
    </citation>
    <scope>NUCLEOTIDE SEQUENCE [LARGE SCALE GENOMIC DNA]</scope>
    <source>
        <strain evidence="6 7">PLY_AMNH</strain>
    </source>
</reference>